<dbReference type="AlphaFoldDB" id="Q2SJB3"/>
<dbReference type="Proteomes" id="UP000000238">
    <property type="component" value="Chromosome"/>
</dbReference>
<dbReference type="InterPro" id="IPR005950">
    <property type="entry name" value="ModA"/>
</dbReference>
<dbReference type="PANTHER" id="PTHR30632:SF14">
    <property type="entry name" value="TUNGSTATE_MOLYBDATE_CHROMATE-BINDING PROTEIN MODA"/>
    <property type="match status" value="1"/>
</dbReference>
<feature type="signal peptide" evidence="7">
    <location>
        <begin position="1"/>
        <end position="26"/>
    </location>
</feature>
<dbReference type="SUPFAM" id="SSF53850">
    <property type="entry name" value="Periplasmic binding protein-like II"/>
    <property type="match status" value="1"/>
</dbReference>
<evidence type="ECO:0000256" key="4">
    <source>
        <dbReference type="ARBA" id="ARBA00022729"/>
    </source>
</evidence>
<dbReference type="EMBL" id="CP000155">
    <property type="protein sequence ID" value="ABC29261.1"/>
    <property type="molecule type" value="Genomic_DNA"/>
</dbReference>
<evidence type="ECO:0000256" key="6">
    <source>
        <dbReference type="PIRSR" id="PIRSR004846-1"/>
    </source>
</evidence>
<keyword evidence="9" id="KW-1185">Reference proteome</keyword>
<evidence type="ECO:0000256" key="3">
    <source>
        <dbReference type="ARBA" id="ARBA00022723"/>
    </source>
</evidence>
<dbReference type="PIRSF" id="PIRSF004846">
    <property type="entry name" value="ModA"/>
    <property type="match status" value="1"/>
</dbReference>
<organism evidence="8 9">
    <name type="scientific">Hahella chejuensis (strain KCTC 2396)</name>
    <dbReference type="NCBI Taxonomy" id="349521"/>
    <lineage>
        <taxon>Bacteria</taxon>
        <taxon>Pseudomonadati</taxon>
        <taxon>Pseudomonadota</taxon>
        <taxon>Gammaproteobacteria</taxon>
        <taxon>Oceanospirillales</taxon>
        <taxon>Hahellaceae</taxon>
        <taxon>Hahella</taxon>
    </lineage>
</organism>
<evidence type="ECO:0000256" key="7">
    <source>
        <dbReference type="SAM" id="SignalP"/>
    </source>
</evidence>
<feature type="binding site" evidence="6">
    <location>
        <position position="63"/>
    </location>
    <ligand>
        <name>molybdate</name>
        <dbReference type="ChEBI" id="CHEBI:36264"/>
    </ligand>
</feature>
<dbReference type="CDD" id="cd13539">
    <property type="entry name" value="PBP2_AvModA"/>
    <property type="match status" value="1"/>
</dbReference>
<dbReference type="InterPro" id="IPR050682">
    <property type="entry name" value="ModA/WtpA"/>
</dbReference>
<dbReference type="FunFam" id="3.40.190.10:FF:000035">
    <property type="entry name" value="Molybdate ABC transporter substrate-binding protein"/>
    <property type="match status" value="1"/>
</dbReference>
<dbReference type="RefSeq" id="WP_011396330.1">
    <property type="nucleotide sequence ID" value="NC_007645.1"/>
</dbReference>
<evidence type="ECO:0000256" key="5">
    <source>
        <dbReference type="ARBA" id="ARBA00062515"/>
    </source>
</evidence>
<protein>
    <submittedName>
        <fullName evidence="8">Molybdate ABC transporter, periplasmic molybdate-binding protein</fullName>
    </submittedName>
</protein>
<dbReference type="GO" id="GO:0015689">
    <property type="term" value="P:molybdate ion transport"/>
    <property type="evidence" value="ECO:0007669"/>
    <property type="project" value="InterPro"/>
</dbReference>
<evidence type="ECO:0000256" key="2">
    <source>
        <dbReference type="ARBA" id="ARBA00022505"/>
    </source>
</evidence>
<dbReference type="HOGENOM" id="CLU_065520_1_0_6"/>
<keyword evidence="2 6" id="KW-0500">Molybdenum</keyword>
<gene>
    <name evidence="8" type="primary">modA</name>
    <name evidence="8" type="ordered locus">HCH_02454</name>
</gene>
<dbReference type="eggNOG" id="COG0725">
    <property type="taxonomic scope" value="Bacteria"/>
</dbReference>
<dbReference type="PANTHER" id="PTHR30632">
    <property type="entry name" value="MOLYBDATE-BINDING PERIPLASMIC PROTEIN"/>
    <property type="match status" value="1"/>
</dbReference>
<dbReference type="GO" id="GO:0030973">
    <property type="term" value="F:molybdate ion binding"/>
    <property type="evidence" value="ECO:0007669"/>
    <property type="project" value="InterPro"/>
</dbReference>
<dbReference type="Gene3D" id="3.40.190.10">
    <property type="entry name" value="Periplasmic binding protein-like II"/>
    <property type="match status" value="2"/>
</dbReference>
<keyword evidence="4 7" id="KW-0732">Signal</keyword>
<name>Q2SJB3_HAHCH</name>
<comment type="similarity">
    <text evidence="1">Belongs to the bacterial solute-binding protein ModA family.</text>
</comment>
<evidence type="ECO:0000256" key="1">
    <source>
        <dbReference type="ARBA" id="ARBA00009175"/>
    </source>
</evidence>
<dbReference type="STRING" id="349521.HCH_02454"/>
<evidence type="ECO:0000313" key="9">
    <source>
        <dbReference type="Proteomes" id="UP000000238"/>
    </source>
</evidence>
<feature type="chain" id="PRO_5004215517" evidence="7">
    <location>
        <begin position="27"/>
        <end position="255"/>
    </location>
</feature>
<dbReference type="NCBIfam" id="TIGR01256">
    <property type="entry name" value="modA"/>
    <property type="match status" value="1"/>
</dbReference>
<dbReference type="Pfam" id="PF13531">
    <property type="entry name" value="SBP_bac_11"/>
    <property type="match status" value="1"/>
</dbReference>
<dbReference type="GO" id="GO:0046872">
    <property type="term" value="F:metal ion binding"/>
    <property type="evidence" value="ECO:0007669"/>
    <property type="project" value="UniProtKB-KW"/>
</dbReference>
<proteinExistence type="inferred from homology"/>
<reference evidence="8 9" key="1">
    <citation type="journal article" date="2005" name="Nucleic Acids Res.">
        <title>Genomic blueprint of Hahella chejuensis, a marine microbe producing an algicidal agent.</title>
        <authorList>
            <person name="Jeong H."/>
            <person name="Yim J.H."/>
            <person name="Lee C."/>
            <person name="Choi S.-H."/>
            <person name="Park Y.K."/>
            <person name="Yoon S.H."/>
            <person name="Hur C.-G."/>
            <person name="Kang H.-Y."/>
            <person name="Kim D."/>
            <person name="Lee H.H."/>
            <person name="Park K.H."/>
            <person name="Park S.-H."/>
            <person name="Park H.-S."/>
            <person name="Lee H.K."/>
            <person name="Oh T.K."/>
            <person name="Kim J.F."/>
        </authorList>
    </citation>
    <scope>NUCLEOTIDE SEQUENCE [LARGE SCALE GENOMIC DNA]</scope>
    <source>
        <strain evidence="8 9">KCTC 2396</strain>
    </source>
</reference>
<evidence type="ECO:0000313" key="8">
    <source>
        <dbReference type="EMBL" id="ABC29261.1"/>
    </source>
</evidence>
<keyword evidence="3 6" id="KW-0479">Metal-binding</keyword>
<accession>Q2SJB3</accession>
<dbReference type="GO" id="GO:1901359">
    <property type="term" value="F:tungstate binding"/>
    <property type="evidence" value="ECO:0007669"/>
    <property type="project" value="UniProtKB-ARBA"/>
</dbReference>
<sequence>MLTRFTLVRAFSATIIALFLASHAHAGEVLAAVSANFTSTIQALAPDFEAQTGHRLKPSFGSTGKLYAQITHGAPFEVFLAADDVRGKKTIEAGVGVPGSNFVYASGRLALWSLEPVPGEDGRQWLEINKGKLAVANPKTAPYGAAAIQAMQSLKLYDSLQPQLVFGENISQTYQFVYSGAATLGFVALSQVIAMDEAERGAYWLVPQSLYTPIRQEGVLLSKGQDNPAAVAFIDYLKSPRARSIIESFGYNVEE</sequence>
<dbReference type="InterPro" id="IPR044084">
    <property type="entry name" value="AvModA-like_subst-bd"/>
</dbReference>
<dbReference type="OrthoDB" id="9785015at2"/>
<feature type="binding site" evidence="6">
    <location>
        <position position="170"/>
    </location>
    <ligand>
        <name>molybdate</name>
        <dbReference type="ChEBI" id="CHEBI:36264"/>
    </ligand>
</feature>
<dbReference type="KEGG" id="hch:HCH_02454"/>
<comment type="subunit">
    <text evidence="5">The complex is composed of two ATP-binding proteins (ModC), two transmembrane proteins (ModB) and a solute-binding protein (ModA).</text>
</comment>